<gene>
    <name evidence="3" type="ORF">BA195_03325</name>
</gene>
<keyword evidence="1" id="KW-0472">Membrane</keyword>
<dbReference type="Gene3D" id="3.40.630.10">
    <property type="entry name" value="Zn peptidases"/>
    <property type="match status" value="1"/>
</dbReference>
<dbReference type="STRING" id="447689.BA195_03325"/>
<feature type="domain" description="Peptidase M28" evidence="2">
    <location>
        <begin position="102"/>
        <end position="292"/>
    </location>
</feature>
<dbReference type="InterPro" id="IPR045175">
    <property type="entry name" value="M28_fam"/>
</dbReference>
<name>A0A1B9Y1W7_9FLAO</name>
<evidence type="ECO:0000313" key="3">
    <source>
        <dbReference type="EMBL" id="OCK43746.1"/>
    </source>
</evidence>
<sequence>MKSLNNFLAVIIIILTVYWASSDITPTLPKANKEAKITDFSISNALFHLRNISKRAHHTGSAEHKVVQDYLVNELKELGLNPEIQQQTVINKKWRASTSTQNIIAKIKGSGNGKSLLLLTHYDSNPHSSLGASDAGSGVVTILEGLRAFLAKKQQPKNDIIILFSDAEELGLLGAQAFVENHPFAKNIGLVLNFEARGSGGASYMLMETNAKNKKILTEFLNSNPNYPAANSLMYSIYKKLPNDTDLTVFREKGNINGFNFAFIDDHFDYHTAQDSFERLNRETLQHQAEYFTTSINYFSNSDLTNTHSEVDYIYVNFPFMKLLNYPFSWVLPMFIIALFIFITLVFFGLRKGKIAVHSVLKGFVPFLAALVICTGVSYILWQIILLVHPEYTDILHGFTYNGYQYIIAFILLNCWILFKIYNKFNAEKTTDLFIAPIFVGLVLNFLITQYLPGAGFFIIPIYASLFILAILIFMNVKATSKATLFAIISIPTIYIIVPMIRLFPVALGLKILFVSAFLLVLVFGFILPIFHQQQKKNKWQTITGLATIFFFGFATFNSGFSIDKKKPNSIVFIQNSDTNTSYWATYNKTFDGFTKQVFEDDYVNGSIPYTEGKSKYNTTFSYHKKAENRNFSTSNIIINKDTIINNERLLNLTIIPTRKIERYEFNNNEKLKLKNLNVNGAFYDNGKEFTADIGTLLIYQMANSDKKLTLSFTIDKNIKPNITLNEISYDLLSNKKFALKPRSEIMMPMPFVVNDAIICSRKIKL</sequence>
<evidence type="ECO:0000259" key="2">
    <source>
        <dbReference type="Pfam" id="PF04389"/>
    </source>
</evidence>
<feature type="transmembrane region" description="Helical" evidence="1">
    <location>
        <begin position="360"/>
        <end position="384"/>
    </location>
</feature>
<dbReference type="AlphaFoldDB" id="A0A1B9Y1W7"/>
<dbReference type="PANTHER" id="PTHR12147">
    <property type="entry name" value="METALLOPEPTIDASE M28 FAMILY MEMBER"/>
    <property type="match status" value="1"/>
</dbReference>
<comment type="caution">
    <text evidence="3">The sequence shown here is derived from an EMBL/GenBank/DDBJ whole genome shotgun (WGS) entry which is preliminary data.</text>
</comment>
<dbReference type="Pfam" id="PF04389">
    <property type="entry name" value="Peptidase_M28"/>
    <property type="match status" value="1"/>
</dbReference>
<accession>A0A1B9Y1W7</accession>
<dbReference type="GO" id="GO:0006508">
    <property type="term" value="P:proteolysis"/>
    <property type="evidence" value="ECO:0007669"/>
    <property type="project" value="InterPro"/>
</dbReference>
<evidence type="ECO:0000256" key="1">
    <source>
        <dbReference type="SAM" id="Phobius"/>
    </source>
</evidence>
<feature type="transmembrane region" description="Helical" evidence="1">
    <location>
        <begin position="543"/>
        <end position="561"/>
    </location>
</feature>
<dbReference type="SUPFAM" id="SSF53187">
    <property type="entry name" value="Zn-dependent exopeptidases"/>
    <property type="match status" value="1"/>
</dbReference>
<feature type="transmembrane region" description="Helical" evidence="1">
    <location>
        <begin position="484"/>
        <end position="504"/>
    </location>
</feature>
<dbReference type="Proteomes" id="UP000093186">
    <property type="component" value="Unassembled WGS sequence"/>
</dbReference>
<feature type="transmembrane region" description="Helical" evidence="1">
    <location>
        <begin position="434"/>
        <end position="452"/>
    </location>
</feature>
<feature type="transmembrane region" description="Helical" evidence="1">
    <location>
        <begin position="328"/>
        <end position="348"/>
    </location>
</feature>
<dbReference type="EMBL" id="MAKX01000001">
    <property type="protein sequence ID" value="OCK43746.1"/>
    <property type="molecule type" value="Genomic_DNA"/>
</dbReference>
<dbReference type="InterPro" id="IPR007484">
    <property type="entry name" value="Peptidase_M28"/>
</dbReference>
<keyword evidence="1" id="KW-0812">Transmembrane</keyword>
<protein>
    <recommendedName>
        <fullName evidence="2">Peptidase M28 domain-containing protein</fullName>
    </recommendedName>
</protein>
<dbReference type="OrthoDB" id="9778250at2"/>
<organism evidence="3 4">
    <name type="scientific">Tenacibaculum soleae</name>
    <dbReference type="NCBI Taxonomy" id="447689"/>
    <lineage>
        <taxon>Bacteria</taxon>
        <taxon>Pseudomonadati</taxon>
        <taxon>Bacteroidota</taxon>
        <taxon>Flavobacteriia</taxon>
        <taxon>Flavobacteriales</taxon>
        <taxon>Flavobacteriaceae</taxon>
        <taxon>Tenacibaculum</taxon>
    </lineage>
</organism>
<dbReference type="GO" id="GO:0008235">
    <property type="term" value="F:metalloexopeptidase activity"/>
    <property type="evidence" value="ECO:0007669"/>
    <property type="project" value="InterPro"/>
</dbReference>
<reference evidence="3 4" key="1">
    <citation type="submission" date="2016-06" db="EMBL/GenBank/DDBJ databases">
        <title>Draft Genome Sequence of Tenacibaculum soleae UCD-KL19.</title>
        <authorList>
            <person name="Eisen J.A."/>
            <person name="Coil D.A."/>
            <person name="Lujan K.M."/>
        </authorList>
    </citation>
    <scope>NUCLEOTIDE SEQUENCE [LARGE SCALE GENOMIC DNA]</scope>
    <source>
        <strain evidence="3 4">UCD-KL19</strain>
    </source>
</reference>
<proteinExistence type="predicted"/>
<feature type="transmembrane region" description="Helical" evidence="1">
    <location>
        <begin position="404"/>
        <end position="422"/>
    </location>
</feature>
<dbReference type="RefSeq" id="WP_068702421.1">
    <property type="nucleotide sequence ID" value="NZ_JAUOSW010000004.1"/>
</dbReference>
<keyword evidence="4" id="KW-1185">Reference proteome</keyword>
<keyword evidence="1" id="KW-1133">Transmembrane helix</keyword>
<dbReference type="PANTHER" id="PTHR12147:SF26">
    <property type="entry name" value="PEPTIDASE M28 DOMAIN-CONTAINING PROTEIN"/>
    <property type="match status" value="1"/>
</dbReference>
<feature type="transmembrane region" description="Helical" evidence="1">
    <location>
        <begin position="510"/>
        <end position="531"/>
    </location>
</feature>
<feature type="transmembrane region" description="Helical" evidence="1">
    <location>
        <begin position="458"/>
        <end position="477"/>
    </location>
</feature>
<evidence type="ECO:0000313" key="4">
    <source>
        <dbReference type="Proteomes" id="UP000093186"/>
    </source>
</evidence>